<keyword evidence="2" id="KW-0812">Transmembrane</keyword>
<feature type="coiled-coil region" evidence="1">
    <location>
        <begin position="79"/>
        <end position="116"/>
    </location>
</feature>
<keyword evidence="2" id="KW-1133">Transmembrane helix</keyword>
<dbReference type="Proteomes" id="UP001556196">
    <property type="component" value="Unassembled WGS sequence"/>
</dbReference>
<evidence type="ECO:0000256" key="1">
    <source>
        <dbReference type="SAM" id="Coils"/>
    </source>
</evidence>
<keyword evidence="1" id="KW-0175">Coiled coil</keyword>
<organism evidence="3 4">
    <name type="scientific">Mesorhizobium marinum</name>
    <dbReference type="NCBI Taxonomy" id="3228790"/>
    <lineage>
        <taxon>Bacteria</taxon>
        <taxon>Pseudomonadati</taxon>
        <taxon>Pseudomonadota</taxon>
        <taxon>Alphaproteobacteria</taxon>
        <taxon>Hyphomicrobiales</taxon>
        <taxon>Phyllobacteriaceae</taxon>
        <taxon>Mesorhizobium</taxon>
    </lineage>
</organism>
<proteinExistence type="predicted"/>
<evidence type="ECO:0008006" key="5">
    <source>
        <dbReference type="Google" id="ProtNLM"/>
    </source>
</evidence>
<reference evidence="3 4" key="1">
    <citation type="submission" date="2024-06" db="EMBL/GenBank/DDBJ databases">
        <authorList>
            <person name="Tuo L."/>
        </authorList>
    </citation>
    <scope>NUCLEOTIDE SEQUENCE [LARGE SCALE GENOMIC DNA]</scope>
    <source>
        <strain evidence="3 4">ZMM04-5</strain>
    </source>
</reference>
<keyword evidence="4" id="KW-1185">Reference proteome</keyword>
<gene>
    <name evidence="3" type="ORF">ABUE31_08545</name>
</gene>
<dbReference type="RefSeq" id="WP_367723106.1">
    <property type="nucleotide sequence ID" value="NZ_JBFOCI010000002.1"/>
</dbReference>
<name>A0ABV3QY91_9HYPH</name>
<feature type="transmembrane region" description="Helical" evidence="2">
    <location>
        <begin position="35"/>
        <end position="56"/>
    </location>
</feature>
<protein>
    <recommendedName>
        <fullName evidence="5">Transmembrane protein</fullName>
    </recommendedName>
</protein>
<accession>A0ABV3QY91</accession>
<comment type="caution">
    <text evidence="3">The sequence shown here is derived from an EMBL/GenBank/DDBJ whole genome shotgun (WGS) entry which is preliminary data.</text>
</comment>
<dbReference type="EMBL" id="JBFOCI010000002">
    <property type="protein sequence ID" value="MEW9806029.1"/>
    <property type="molecule type" value="Genomic_DNA"/>
</dbReference>
<evidence type="ECO:0000313" key="4">
    <source>
        <dbReference type="Proteomes" id="UP001556196"/>
    </source>
</evidence>
<evidence type="ECO:0000256" key="2">
    <source>
        <dbReference type="SAM" id="Phobius"/>
    </source>
</evidence>
<sequence>MADDRQSRGELQRHRRRTKLRFGRLAHNKSKPGIGFLRLVGATAILAAFVAGMVFYGPARGKHGIFHDWFVQRRDAQRQREVEADLQRALKVKRDAEQLQRKAKAESEAALKQLNESLEFRQQPAPKQ</sequence>
<evidence type="ECO:0000313" key="3">
    <source>
        <dbReference type="EMBL" id="MEW9806029.1"/>
    </source>
</evidence>
<keyword evidence="2" id="KW-0472">Membrane</keyword>